<evidence type="ECO:0000256" key="2">
    <source>
        <dbReference type="ARBA" id="ARBA00049106"/>
    </source>
</evidence>
<dbReference type="NCBIfam" id="TIGR00026">
    <property type="entry name" value="hi_GC_TIGR00026"/>
    <property type="match status" value="1"/>
</dbReference>
<dbReference type="PANTHER" id="PTHR39428">
    <property type="entry name" value="F420H(2)-DEPENDENT QUINONE REDUCTASE RV1261C"/>
    <property type="match status" value="1"/>
</dbReference>
<keyword evidence="4" id="KW-1185">Reference proteome</keyword>
<dbReference type="PANTHER" id="PTHR39428:SF1">
    <property type="entry name" value="F420H(2)-DEPENDENT QUINONE REDUCTASE RV1261C"/>
    <property type="match status" value="1"/>
</dbReference>
<protein>
    <recommendedName>
        <fullName evidence="5">Nitroreductase</fullName>
    </recommendedName>
</protein>
<dbReference type="OrthoDB" id="161723at2"/>
<dbReference type="Proteomes" id="UP000287224">
    <property type="component" value="Unassembled WGS sequence"/>
</dbReference>
<organism evidence="3 4">
    <name type="scientific">Dictyobacter aurantiacus</name>
    <dbReference type="NCBI Taxonomy" id="1936993"/>
    <lineage>
        <taxon>Bacteria</taxon>
        <taxon>Bacillati</taxon>
        <taxon>Chloroflexota</taxon>
        <taxon>Ktedonobacteria</taxon>
        <taxon>Ktedonobacterales</taxon>
        <taxon>Dictyobacteraceae</taxon>
        <taxon>Dictyobacter</taxon>
    </lineage>
</organism>
<dbReference type="EMBL" id="BIFQ01000001">
    <property type="protein sequence ID" value="GCE03117.1"/>
    <property type="molecule type" value="Genomic_DNA"/>
</dbReference>
<evidence type="ECO:0000256" key="1">
    <source>
        <dbReference type="ARBA" id="ARBA00008710"/>
    </source>
</evidence>
<evidence type="ECO:0000313" key="4">
    <source>
        <dbReference type="Proteomes" id="UP000287224"/>
    </source>
</evidence>
<dbReference type="GO" id="GO:0070967">
    <property type="term" value="F:coenzyme F420 binding"/>
    <property type="evidence" value="ECO:0007669"/>
    <property type="project" value="TreeGrafter"/>
</dbReference>
<name>A0A401Z8C7_9CHLR</name>
<proteinExistence type="inferred from homology"/>
<comment type="catalytic activity">
    <reaction evidence="2">
        <text>oxidized coenzyme F420-(gamma-L-Glu)(n) + a quinol + H(+) = reduced coenzyme F420-(gamma-L-Glu)(n) + a quinone</text>
        <dbReference type="Rhea" id="RHEA:39663"/>
        <dbReference type="Rhea" id="RHEA-COMP:12939"/>
        <dbReference type="Rhea" id="RHEA-COMP:14378"/>
        <dbReference type="ChEBI" id="CHEBI:15378"/>
        <dbReference type="ChEBI" id="CHEBI:24646"/>
        <dbReference type="ChEBI" id="CHEBI:132124"/>
        <dbReference type="ChEBI" id="CHEBI:133980"/>
        <dbReference type="ChEBI" id="CHEBI:139511"/>
    </reaction>
</comment>
<reference evidence="4" key="1">
    <citation type="submission" date="2018-12" db="EMBL/GenBank/DDBJ databases">
        <title>Tengunoibacter tsumagoiensis gen. nov., sp. nov., Dictyobacter kobayashii sp. nov., D. alpinus sp. nov., and D. joshuensis sp. nov. and description of Dictyobacteraceae fam. nov. within the order Ktedonobacterales isolated from Tengu-no-mugimeshi.</title>
        <authorList>
            <person name="Wang C.M."/>
            <person name="Zheng Y."/>
            <person name="Sakai Y."/>
            <person name="Toyoda A."/>
            <person name="Minakuchi Y."/>
            <person name="Abe K."/>
            <person name="Yokota A."/>
            <person name="Yabe S."/>
        </authorList>
    </citation>
    <scope>NUCLEOTIDE SEQUENCE [LARGE SCALE GENOMIC DNA]</scope>
    <source>
        <strain evidence="4">S-27</strain>
    </source>
</reference>
<dbReference type="AlphaFoldDB" id="A0A401Z8C7"/>
<evidence type="ECO:0008006" key="5">
    <source>
        <dbReference type="Google" id="ProtNLM"/>
    </source>
</evidence>
<dbReference type="Gene3D" id="2.30.110.10">
    <property type="entry name" value="Electron Transport, Fmn-binding Protein, Chain A"/>
    <property type="match status" value="1"/>
</dbReference>
<comment type="caution">
    <text evidence="3">The sequence shown here is derived from an EMBL/GenBank/DDBJ whole genome shotgun (WGS) entry which is preliminary data.</text>
</comment>
<sequence length="140" mass="15775">MHHQKEYNKTIIAEFRANGGRTKDFAATPLPLLTTIGARSGQPRITPLAYTTDGDRFVLIASDKGSPNHPGWYHNLLAHPVVTIEIGHEHFQARAVIPEEPERTRLYKQMSDQMSAFAEYQQLTNRKIPVVTLEPLSSRA</sequence>
<gene>
    <name evidence="3" type="ORF">KDAU_04460</name>
</gene>
<accession>A0A401Z8C7</accession>
<dbReference type="InterPro" id="IPR012349">
    <property type="entry name" value="Split_barrel_FMN-bd"/>
</dbReference>
<comment type="similarity">
    <text evidence="1">Belongs to the F420H(2)-dependent quinone reductase family.</text>
</comment>
<evidence type="ECO:0000313" key="3">
    <source>
        <dbReference type="EMBL" id="GCE03117.1"/>
    </source>
</evidence>
<dbReference type="Pfam" id="PF04075">
    <property type="entry name" value="F420H2_quin_red"/>
    <property type="match status" value="1"/>
</dbReference>
<dbReference type="GO" id="GO:0005886">
    <property type="term" value="C:plasma membrane"/>
    <property type="evidence" value="ECO:0007669"/>
    <property type="project" value="TreeGrafter"/>
</dbReference>
<dbReference type="InterPro" id="IPR004378">
    <property type="entry name" value="F420H2_quin_Rdtase"/>
</dbReference>
<dbReference type="RefSeq" id="WP_126594425.1">
    <property type="nucleotide sequence ID" value="NZ_BIFQ01000001.1"/>
</dbReference>
<dbReference type="GO" id="GO:0016491">
    <property type="term" value="F:oxidoreductase activity"/>
    <property type="evidence" value="ECO:0007669"/>
    <property type="project" value="InterPro"/>
</dbReference>
<dbReference type="SUPFAM" id="SSF50475">
    <property type="entry name" value="FMN-binding split barrel"/>
    <property type="match status" value="1"/>
</dbReference>